<dbReference type="GO" id="GO:0016491">
    <property type="term" value="F:oxidoreductase activity"/>
    <property type="evidence" value="ECO:0007669"/>
    <property type="project" value="UniProtKB-KW"/>
</dbReference>
<dbReference type="RefSeq" id="XP_033673546.1">
    <property type="nucleotide sequence ID" value="XM_033803689.1"/>
</dbReference>
<sequence length="302" mass="34489">MAAAVLQPEKPYVDAVLNYRLDPTMGGTEVIWGGVYGQLRRKYHPFPVKIYDERGHEDQFKIDVQGFQLEHAPAPGLELNEDGVVPLRGSAYDEDCVKLLKKVTGCSRVFVISSLTRRRGYDATKASGEDEDKPDMEMTPGNASARFVHVDQSYSGARKRLYLDMGAEEAKVMEKTRWSVINIWRPLEVVNNEPLGLCDARTVSEEQLHDTIHLVPVKWPMTPPENKMWQVGPPEKEGEHKWHFFSKMTPDECLVMKMFDSKKEGVCRRLPHSAFPTPEDFGPPRRSVETRCFCFWEDESAD</sequence>
<name>A0A6A6CZJ2_ZASCE</name>
<evidence type="ECO:0000256" key="1">
    <source>
        <dbReference type="ARBA" id="ARBA00023002"/>
    </source>
</evidence>
<dbReference type="OrthoDB" id="412788at2759"/>
<dbReference type="PANTHER" id="PTHR34598">
    <property type="entry name" value="BLL6449 PROTEIN"/>
    <property type="match status" value="1"/>
</dbReference>
<dbReference type="Proteomes" id="UP000799537">
    <property type="component" value="Unassembled WGS sequence"/>
</dbReference>
<evidence type="ECO:0000256" key="2">
    <source>
        <dbReference type="ARBA" id="ARBA00023604"/>
    </source>
</evidence>
<comment type="similarity">
    <text evidence="2">Belongs to the asaB hydroxylase/desaturase family.</text>
</comment>
<gene>
    <name evidence="4" type="ORF">M409DRAFT_16619</name>
</gene>
<dbReference type="PANTHER" id="PTHR34598:SF3">
    <property type="entry name" value="OXIDOREDUCTASE AN1597"/>
    <property type="match status" value="1"/>
</dbReference>
<protein>
    <recommendedName>
        <fullName evidence="6">Methyltransferase</fullName>
    </recommendedName>
</protein>
<keyword evidence="5" id="KW-1185">Reference proteome</keyword>
<proteinExistence type="inferred from homology"/>
<evidence type="ECO:0000313" key="5">
    <source>
        <dbReference type="Proteomes" id="UP000799537"/>
    </source>
</evidence>
<dbReference type="EMBL" id="ML993580">
    <property type="protein sequence ID" value="KAF2172657.1"/>
    <property type="molecule type" value="Genomic_DNA"/>
</dbReference>
<dbReference type="AlphaFoldDB" id="A0A6A6CZJ2"/>
<evidence type="ECO:0000256" key="3">
    <source>
        <dbReference type="SAM" id="MobiDB-lite"/>
    </source>
</evidence>
<dbReference type="GeneID" id="54556961"/>
<feature type="region of interest" description="Disordered" evidence="3">
    <location>
        <begin position="121"/>
        <end position="141"/>
    </location>
</feature>
<organism evidence="4 5">
    <name type="scientific">Zasmidium cellare ATCC 36951</name>
    <dbReference type="NCBI Taxonomy" id="1080233"/>
    <lineage>
        <taxon>Eukaryota</taxon>
        <taxon>Fungi</taxon>
        <taxon>Dikarya</taxon>
        <taxon>Ascomycota</taxon>
        <taxon>Pezizomycotina</taxon>
        <taxon>Dothideomycetes</taxon>
        <taxon>Dothideomycetidae</taxon>
        <taxon>Mycosphaerellales</taxon>
        <taxon>Mycosphaerellaceae</taxon>
        <taxon>Zasmidium</taxon>
    </lineage>
</organism>
<dbReference type="InterPro" id="IPR044053">
    <property type="entry name" value="AsaB-like"/>
</dbReference>
<reference evidence="4" key="1">
    <citation type="journal article" date="2020" name="Stud. Mycol.">
        <title>101 Dothideomycetes genomes: a test case for predicting lifestyles and emergence of pathogens.</title>
        <authorList>
            <person name="Haridas S."/>
            <person name="Albert R."/>
            <person name="Binder M."/>
            <person name="Bloem J."/>
            <person name="Labutti K."/>
            <person name="Salamov A."/>
            <person name="Andreopoulos B."/>
            <person name="Baker S."/>
            <person name="Barry K."/>
            <person name="Bills G."/>
            <person name="Bluhm B."/>
            <person name="Cannon C."/>
            <person name="Castanera R."/>
            <person name="Culley D."/>
            <person name="Daum C."/>
            <person name="Ezra D."/>
            <person name="Gonzalez J."/>
            <person name="Henrissat B."/>
            <person name="Kuo A."/>
            <person name="Liang C."/>
            <person name="Lipzen A."/>
            <person name="Lutzoni F."/>
            <person name="Magnuson J."/>
            <person name="Mondo S."/>
            <person name="Nolan M."/>
            <person name="Ohm R."/>
            <person name="Pangilinan J."/>
            <person name="Park H.-J."/>
            <person name="Ramirez L."/>
            <person name="Alfaro M."/>
            <person name="Sun H."/>
            <person name="Tritt A."/>
            <person name="Yoshinaga Y."/>
            <person name="Zwiers L.-H."/>
            <person name="Turgeon B."/>
            <person name="Goodwin S."/>
            <person name="Spatafora J."/>
            <person name="Crous P."/>
            <person name="Grigoriev I."/>
        </authorList>
    </citation>
    <scope>NUCLEOTIDE SEQUENCE</scope>
    <source>
        <strain evidence="4">ATCC 36951</strain>
    </source>
</reference>
<evidence type="ECO:0008006" key="6">
    <source>
        <dbReference type="Google" id="ProtNLM"/>
    </source>
</evidence>
<accession>A0A6A6CZJ2</accession>
<keyword evidence="1" id="KW-0560">Oxidoreductase</keyword>
<dbReference type="NCBIfam" id="NF041278">
    <property type="entry name" value="CmcJ_NvfI_EfuI"/>
    <property type="match status" value="1"/>
</dbReference>
<evidence type="ECO:0000313" key="4">
    <source>
        <dbReference type="EMBL" id="KAF2172657.1"/>
    </source>
</evidence>